<accession>A0A0A3XXY3</accession>
<gene>
    <name evidence="1" type="ORF">MA20_15905</name>
</gene>
<comment type="caution">
    <text evidence="1">The sequence shown here is derived from an EMBL/GenBank/DDBJ whole genome shotgun (WGS) entry which is preliminary data.</text>
</comment>
<dbReference type="PANTHER" id="PTHR37816">
    <property type="entry name" value="YALI0E33011P"/>
    <property type="match status" value="1"/>
</dbReference>
<dbReference type="RefSeq" id="WP_028159735.1">
    <property type="nucleotide sequence ID" value="NZ_CP126005.1"/>
</dbReference>
<dbReference type="EMBL" id="JRPN01000014">
    <property type="protein sequence ID" value="KGT79255.1"/>
    <property type="molecule type" value="Genomic_DNA"/>
</dbReference>
<dbReference type="Proteomes" id="UP000030377">
    <property type="component" value="Unassembled WGS sequence"/>
</dbReference>
<organism evidence="1 2">
    <name type="scientific">Bradyrhizobium japonicum</name>
    <dbReference type="NCBI Taxonomy" id="375"/>
    <lineage>
        <taxon>Bacteria</taxon>
        <taxon>Pseudomonadati</taxon>
        <taxon>Pseudomonadota</taxon>
        <taxon>Alphaproteobacteria</taxon>
        <taxon>Hyphomicrobiales</taxon>
        <taxon>Nitrobacteraceae</taxon>
        <taxon>Bradyrhizobium</taxon>
    </lineage>
</organism>
<reference evidence="1 2" key="1">
    <citation type="submission" date="2014-09" db="EMBL/GenBank/DDBJ databases">
        <title>Draft genome of Bradyrhizobium japonicum Is-34.</title>
        <authorList>
            <person name="Tsurumaru H."/>
            <person name="Yamakawa T."/>
            <person name="Hashimoto S."/>
            <person name="Okizaki K."/>
            <person name="Kanesaki Y."/>
            <person name="Yoshikawa H."/>
            <person name="Yajima S."/>
        </authorList>
    </citation>
    <scope>NUCLEOTIDE SEQUENCE [LARGE SCALE GENOMIC DNA]</scope>
    <source>
        <strain evidence="1 2">Is-34</strain>
    </source>
</reference>
<proteinExistence type="predicted"/>
<dbReference type="STRING" id="375.BKD09_RS35175"/>
<protein>
    <recommendedName>
        <fullName evidence="3">Adenylate kinase</fullName>
    </recommendedName>
</protein>
<dbReference type="NCBIfam" id="NF004861">
    <property type="entry name" value="PRK06217.1"/>
    <property type="match status" value="1"/>
</dbReference>
<dbReference type="InterPro" id="IPR052922">
    <property type="entry name" value="Cytidylate_Kinase-2"/>
</dbReference>
<evidence type="ECO:0008006" key="3">
    <source>
        <dbReference type="Google" id="ProtNLM"/>
    </source>
</evidence>
<dbReference type="PANTHER" id="PTHR37816:SF2">
    <property type="entry name" value="DNA TOPOLOGY MODULATION PROTEIN FLAR-RELATED PROTEIN"/>
    <property type="match status" value="1"/>
</dbReference>
<name>A0A0A3XXY3_BRAJP</name>
<dbReference type="InterPro" id="IPR027417">
    <property type="entry name" value="P-loop_NTPase"/>
</dbReference>
<evidence type="ECO:0000313" key="1">
    <source>
        <dbReference type="EMBL" id="KGT79255.1"/>
    </source>
</evidence>
<dbReference type="Gene3D" id="3.40.50.300">
    <property type="entry name" value="P-loop containing nucleotide triphosphate hydrolases"/>
    <property type="match status" value="1"/>
</dbReference>
<sequence length="185" mass="20686">MKSRRIHLMGASGSGVTTIGRALAGRLALPHHDSDDYFWLPTVPPYQTTRPAAERLRLMREMFLPRLDWVLSGTVTGWGDELVPLFDLVVFVTTPRELRLQRLRGREATHFGADAVAQGGWRHEEAESFVEWASHYEAGDREGRSLTKDEAWLGGLPCPVVRVDGSRPLADLVEQLCSEAERLPG</sequence>
<dbReference type="AlphaFoldDB" id="A0A0A3XXY3"/>
<evidence type="ECO:0000313" key="2">
    <source>
        <dbReference type="Proteomes" id="UP000030377"/>
    </source>
</evidence>
<dbReference type="SUPFAM" id="SSF52540">
    <property type="entry name" value="P-loop containing nucleoside triphosphate hydrolases"/>
    <property type="match status" value="1"/>
</dbReference>